<organism evidence="1 2">
    <name type="scientific">Brucella cytisi</name>
    <dbReference type="NCBI Taxonomy" id="407152"/>
    <lineage>
        <taxon>Bacteria</taxon>
        <taxon>Pseudomonadati</taxon>
        <taxon>Pseudomonadota</taxon>
        <taxon>Alphaproteobacteria</taxon>
        <taxon>Hyphomicrobiales</taxon>
        <taxon>Brucellaceae</taxon>
        <taxon>Brucella/Ochrobactrum group</taxon>
        <taxon>Brucella</taxon>
    </lineage>
</organism>
<accession>A0A1J6HHV1</accession>
<comment type="caution">
    <text evidence="1">The sequence shown here is derived from an EMBL/GenBank/DDBJ whole genome shotgun (WGS) entry which is preliminary data.</text>
</comment>
<proteinExistence type="predicted"/>
<sequence length="83" mass="9112">MTSATILNITPARIGAGGTKFFFDAEFPNGLKIYRMRLAETRNGLRVFGPKDNFGYSVTLPISLADELVVLAKQEAVARYGRS</sequence>
<evidence type="ECO:0000313" key="1">
    <source>
        <dbReference type="EMBL" id="OIS91947.1"/>
    </source>
</evidence>
<evidence type="ECO:0000313" key="2">
    <source>
        <dbReference type="Proteomes" id="UP000182985"/>
    </source>
</evidence>
<reference evidence="1 2" key="1">
    <citation type="submission" date="2016-10" db="EMBL/GenBank/DDBJ databases">
        <title>The Draft Genome Sequence of the Potato Rhizosphere Bacteria Ochrobactrum sp. IPA7.2.</title>
        <authorList>
            <person name="Gogoleva N.E."/>
            <person name="Khlopko Y.A."/>
            <person name="Burygin G.L."/>
            <person name="Plotnikov A.O."/>
        </authorList>
    </citation>
    <scope>NUCLEOTIDE SEQUENCE [LARGE SCALE GENOMIC DNA]</scope>
    <source>
        <strain evidence="1 2">IPA7.2</strain>
    </source>
</reference>
<dbReference type="OrthoDB" id="8117399at2"/>
<dbReference type="EMBL" id="MOEC01000021">
    <property type="protein sequence ID" value="OIS91947.1"/>
    <property type="molecule type" value="Genomic_DNA"/>
</dbReference>
<dbReference type="AlphaFoldDB" id="A0A1J6HHV1"/>
<name>A0A1J6HHV1_9HYPH</name>
<dbReference type="RefSeq" id="WP_071633044.1">
    <property type="nucleotide sequence ID" value="NZ_MOEC01000021.1"/>
</dbReference>
<keyword evidence="2" id="KW-1185">Reference proteome</keyword>
<dbReference type="Proteomes" id="UP000182985">
    <property type="component" value="Unassembled WGS sequence"/>
</dbReference>
<protein>
    <submittedName>
        <fullName evidence="1">Uncharacterized protein</fullName>
    </submittedName>
</protein>
<gene>
    <name evidence="1" type="ORF">BLA27_18710</name>
</gene>